<dbReference type="EMBL" id="CM023482">
    <property type="protein sequence ID" value="KAH6938289.1"/>
    <property type="molecule type" value="Genomic_DNA"/>
</dbReference>
<gene>
    <name evidence="1" type="ORF">HPB50_008347</name>
</gene>
<reference evidence="1" key="1">
    <citation type="submission" date="2020-05" db="EMBL/GenBank/DDBJ databases">
        <title>Large-scale comparative analyses of tick genomes elucidate their genetic diversity and vector capacities.</title>
        <authorList>
            <person name="Jia N."/>
            <person name="Wang J."/>
            <person name="Shi W."/>
            <person name="Du L."/>
            <person name="Sun Y."/>
            <person name="Zhan W."/>
            <person name="Jiang J."/>
            <person name="Wang Q."/>
            <person name="Zhang B."/>
            <person name="Ji P."/>
            <person name="Sakyi L.B."/>
            <person name="Cui X."/>
            <person name="Yuan T."/>
            <person name="Jiang B."/>
            <person name="Yang W."/>
            <person name="Lam T.T.-Y."/>
            <person name="Chang Q."/>
            <person name="Ding S."/>
            <person name="Wang X."/>
            <person name="Zhu J."/>
            <person name="Ruan X."/>
            <person name="Zhao L."/>
            <person name="Wei J."/>
            <person name="Que T."/>
            <person name="Du C."/>
            <person name="Cheng J."/>
            <person name="Dai P."/>
            <person name="Han X."/>
            <person name="Huang E."/>
            <person name="Gao Y."/>
            <person name="Liu J."/>
            <person name="Shao H."/>
            <person name="Ye R."/>
            <person name="Li L."/>
            <person name="Wei W."/>
            <person name="Wang X."/>
            <person name="Wang C."/>
            <person name="Yang T."/>
            <person name="Huo Q."/>
            <person name="Li W."/>
            <person name="Guo W."/>
            <person name="Chen H."/>
            <person name="Zhou L."/>
            <person name="Ni X."/>
            <person name="Tian J."/>
            <person name="Zhou Y."/>
            <person name="Sheng Y."/>
            <person name="Liu T."/>
            <person name="Pan Y."/>
            <person name="Xia L."/>
            <person name="Li J."/>
            <person name="Zhao F."/>
            <person name="Cao W."/>
        </authorList>
    </citation>
    <scope>NUCLEOTIDE SEQUENCE</scope>
    <source>
        <strain evidence="1">Hyas-2018</strain>
    </source>
</reference>
<accession>A0ACB7T061</accession>
<sequence length="140" mass="15385">MPQVLVEVRSPNNGPLPLLLDRHSSTTVHQPVLPRPTVQLMPLLTPSHRKETLQTAFRLDTPFGLPAASITTWETVKNRERWHGQTSGLGGIVRCTMLNFVLFFVQRVVTVAGGDAGAGDFSDMVDEHVSQVAALKEALY</sequence>
<name>A0ACB7T061_HYAAI</name>
<protein>
    <submittedName>
        <fullName evidence="1">Uncharacterized protein</fullName>
    </submittedName>
</protein>
<evidence type="ECO:0000313" key="2">
    <source>
        <dbReference type="Proteomes" id="UP000821845"/>
    </source>
</evidence>
<keyword evidence="2" id="KW-1185">Reference proteome</keyword>
<comment type="caution">
    <text evidence="1">The sequence shown here is derived from an EMBL/GenBank/DDBJ whole genome shotgun (WGS) entry which is preliminary data.</text>
</comment>
<evidence type="ECO:0000313" key="1">
    <source>
        <dbReference type="EMBL" id="KAH6938289.1"/>
    </source>
</evidence>
<organism evidence="1 2">
    <name type="scientific">Hyalomma asiaticum</name>
    <name type="common">Tick</name>
    <dbReference type="NCBI Taxonomy" id="266040"/>
    <lineage>
        <taxon>Eukaryota</taxon>
        <taxon>Metazoa</taxon>
        <taxon>Ecdysozoa</taxon>
        <taxon>Arthropoda</taxon>
        <taxon>Chelicerata</taxon>
        <taxon>Arachnida</taxon>
        <taxon>Acari</taxon>
        <taxon>Parasitiformes</taxon>
        <taxon>Ixodida</taxon>
        <taxon>Ixodoidea</taxon>
        <taxon>Ixodidae</taxon>
        <taxon>Hyalomminae</taxon>
        <taxon>Hyalomma</taxon>
    </lineage>
</organism>
<dbReference type="Proteomes" id="UP000821845">
    <property type="component" value="Chromosome 2"/>
</dbReference>
<proteinExistence type="predicted"/>